<organism evidence="1 2">
    <name type="scientific">Amazonocrinis nigriterrae CENA67</name>
    <dbReference type="NCBI Taxonomy" id="2794033"/>
    <lineage>
        <taxon>Bacteria</taxon>
        <taxon>Bacillati</taxon>
        <taxon>Cyanobacteriota</taxon>
        <taxon>Cyanophyceae</taxon>
        <taxon>Nostocales</taxon>
        <taxon>Nostocaceae</taxon>
        <taxon>Amazonocrinis</taxon>
        <taxon>Amazonocrinis nigriterrae</taxon>
    </lineage>
</organism>
<reference evidence="1 2" key="1">
    <citation type="journal article" date="2021" name="Int. J. Syst. Evol. Microbiol.">
        <title>Amazonocrinis nigriterrae gen. nov., sp. nov., Atlanticothrix silvestris gen. nov., sp. nov. and Dendronalium phyllosphericum gen. nov., sp. nov., nostocacean cyanobacteria from Brazilian environments.</title>
        <authorList>
            <person name="Alvarenga D.O."/>
            <person name="Andreote A.P.D."/>
            <person name="Branco L.H.Z."/>
            <person name="Delbaje E."/>
            <person name="Cruz R.B."/>
            <person name="Varani A.M."/>
            <person name="Fiore M.F."/>
        </authorList>
    </citation>
    <scope>NUCLEOTIDE SEQUENCE [LARGE SCALE GENOMIC DNA]</scope>
    <source>
        <strain evidence="1 2">CENA67</strain>
    </source>
</reference>
<dbReference type="AlphaFoldDB" id="A0A8J7HTM7"/>
<evidence type="ECO:0000313" key="2">
    <source>
        <dbReference type="Proteomes" id="UP000632766"/>
    </source>
</evidence>
<dbReference type="Proteomes" id="UP000632766">
    <property type="component" value="Unassembled WGS sequence"/>
</dbReference>
<keyword evidence="2" id="KW-1185">Reference proteome</keyword>
<protein>
    <submittedName>
        <fullName evidence="1">Uncharacterized protein</fullName>
    </submittedName>
</protein>
<name>A0A8J7HTM7_9NOST</name>
<gene>
    <name evidence="1" type="ORF">I8748_14060</name>
</gene>
<dbReference type="RefSeq" id="WP_198125180.1">
    <property type="nucleotide sequence ID" value="NZ_JAECZC010000022.1"/>
</dbReference>
<comment type="caution">
    <text evidence="1">The sequence shown here is derived from an EMBL/GenBank/DDBJ whole genome shotgun (WGS) entry which is preliminary data.</text>
</comment>
<sequence>MLECLLISVDHALILVFLASNQANCLIVSDRVDQILAPNLNKWLLRVINFAKPKQWKGFPVSSSQHTKI</sequence>
<dbReference type="EMBL" id="JAECZC010000022">
    <property type="protein sequence ID" value="MBH8563297.1"/>
    <property type="molecule type" value="Genomic_DNA"/>
</dbReference>
<proteinExistence type="predicted"/>
<accession>A0A8J7HTM7</accession>
<evidence type="ECO:0000313" key="1">
    <source>
        <dbReference type="EMBL" id="MBH8563297.1"/>
    </source>
</evidence>